<dbReference type="AlphaFoldDB" id="A0ABD1UXK6"/>
<dbReference type="EMBL" id="JBFOLJ010000006">
    <property type="protein sequence ID" value="KAL2529433.1"/>
    <property type="molecule type" value="Genomic_DNA"/>
</dbReference>
<dbReference type="GO" id="GO:0004784">
    <property type="term" value="F:superoxide dismutase activity"/>
    <property type="evidence" value="ECO:0007669"/>
    <property type="project" value="UniProtKB-EC"/>
</dbReference>
<sequence>MNSKRSTSLLNNPILILKQRTTNQGIVHCLLPPPPQPLAPVAAIATATVLSTATVSPYFFQFWLCKSRSAYLLDALEPHMSHETFEYHWEKHHRAYVDHLNKQIARTELDGITLEGVVFVTYNKGDLRPPFNNAAQCSSFYTLTSLESRFRLGINETRLAEHSHTRPKAPLCTKVGLKDL</sequence>
<dbReference type="PANTHER" id="PTHR42769:SF3">
    <property type="entry name" value="SUPEROXIDE DISMUTASE [FE] 2, CHLOROPLASTIC"/>
    <property type="match status" value="1"/>
</dbReference>
<comment type="caution">
    <text evidence="6">The sequence shown here is derived from an EMBL/GenBank/DDBJ whole genome shotgun (WGS) entry which is preliminary data.</text>
</comment>
<gene>
    <name evidence="6" type="ORF">Fot_22034</name>
</gene>
<accession>A0ABD1UXK6</accession>
<evidence type="ECO:0000256" key="1">
    <source>
        <dbReference type="ARBA" id="ARBA00008714"/>
    </source>
</evidence>
<dbReference type="Gene3D" id="1.10.287.990">
    <property type="entry name" value="Fe,Mn superoxide dismutase (SOD) domain"/>
    <property type="match status" value="1"/>
</dbReference>
<evidence type="ECO:0000259" key="5">
    <source>
        <dbReference type="Pfam" id="PF00081"/>
    </source>
</evidence>
<comment type="similarity">
    <text evidence="1">Belongs to the iron/manganese superoxide dismutase family.</text>
</comment>
<evidence type="ECO:0000313" key="7">
    <source>
        <dbReference type="Proteomes" id="UP001604277"/>
    </source>
</evidence>
<dbReference type="GO" id="GO:0046872">
    <property type="term" value="F:metal ion binding"/>
    <property type="evidence" value="ECO:0007669"/>
    <property type="project" value="UniProtKB-KW"/>
</dbReference>
<evidence type="ECO:0000256" key="2">
    <source>
        <dbReference type="ARBA" id="ARBA00012682"/>
    </source>
</evidence>
<dbReference type="Pfam" id="PF00081">
    <property type="entry name" value="Sod_Fe_N"/>
    <property type="match status" value="1"/>
</dbReference>
<name>A0ABD1UXK6_9LAMI</name>
<evidence type="ECO:0000256" key="3">
    <source>
        <dbReference type="ARBA" id="ARBA00022723"/>
    </source>
</evidence>
<evidence type="ECO:0000256" key="4">
    <source>
        <dbReference type="ARBA" id="ARBA00023002"/>
    </source>
</evidence>
<dbReference type="Proteomes" id="UP001604277">
    <property type="component" value="Unassembled WGS sequence"/>
</dbReference>
<feature type="domain" description="Manganese/iron superoxide dismutase N-terminal" evidence="5">
    <location>
        <begin position="71"/>
        <end position="120"/>
    </location>
</feature>
<protein>
    <recommendedName>
        <fullName evidence="2">superoxide dismutase</fullName>
        <ecNumber evidence="2">1.15.1.1</ecNumber>
    </recommendedName>
</protein>
<dbReference type="InterPro" id="IPR036324">
    <property type="entry name" value="Mn/Fe_SOD_N_sf"/>
</dbReference>
<dbReference type="EC" id="1.15.1.1" evidence="2"/>
<dbReference type="PANTHER" id="PTHR42769">
    <property type="entry name" value="SUPEROXIDE DISMUTASE"/>
    <property type="match status" value="1"/>
</dbReference>
<dbReference type="SUPFAM" id="SSF46609">
    <property type="entry name" value="Fe,Mn superoxide dismutase (SOD), N-terminal domain"/>
    <property type="match status" value="1"/>
</dbReference>
<keyword evidence="3" id="KW-0479">Metal-binding</keyword>
<keyword evidence="7" id="KW-1185">Reference proteome</keyword>
<reference evidence="7" key="1">
    <citation type="submission" date="2024-07" db="EMBL/GenBank/DDBJ databases">
        <title>Two chromosome-level genome assemblies of Korean endemic species Abeliophyllum distichum and Forsythia ovata (Oleaceae).</title>
        <authorList>
            <person name="Jang H."/>
        </authorList>
    </citation>
    <scope>NUCLEOTIDE SEQUENCE [LARGE SCALE GENOMIC DNA]</scope>
</reference>
<proteinExistence type="inferred from homology"/>
<organism evidence="6 7">
    <name type="scientific">Forsythia ovata</name>
    <dbReference type="NCBI Taxonomy" id="205694"/>
    <lineage>
        <taxon>Eukaryota</taxon>
        <taxon>Viridiplantae</taxon>
        <taxon>Streptophyta</taxon>
        <taxon>Embryophyta</taxon>
        <taxon>Tracheophyta</taxon>
        <taxon>Spermatophyta</taxon>
        <taxon>Magnoliopsida</taxon>
        <taxon>eudicotyledons</taxon>
        <taxon>Gunneridae</taxon>
        <taxon>Pentapetalae</taxon>
        <taxon>asterids</taxon>
        <taxon>lamiids</taxon>
        <taxon>Lamiales</taxon>
        <taxon>Oleaceae</taxon>
        <taxon>Forsythieae</taxon>
        <taxon>Forsythia</taxon>
    </lineage>
</organism>
<dbReference type="InterPro" id="IPR019831">
    <property type="entry name" value="Mn/Fe_SOD_N"/>
</dbReference>
<evidence type="ECO:0000313" key="6">
    <source>
        <dbReference type="EMBL" id="KAL2529433.1"/>
    </source>
</evidence>
<keyword evidence="4" id="KW-0560">Oxidoreductase</keyword>